<comment type="caution">
    <text evidence="1">The sequence shown here is derived from an EMBL/GenBank/DDBJ whole genome shotgun (WGS) entry which is preliminary data.</text>
</comment>
<dbReference type="EMBL" id="BAAFSV010000001">
    <property type="protein sequence ID" value="GAB1311894.1"/>
    <property type="molecule type" value="Genomic_DNA"/>
</dbReference>
<evidence type="ECO:0000313" key="2">
    <source>
        <dbReference type="Proteomes" id="UP001628179"/>
    </source>
</evidence>
<dbReference type="Proteomes" id="UP001628179">
    <property type="component" value="Unassembled WGS sequence"/>
</dbReference>
<dbReference type="GeneID" id="98172849"/>
<proteinExistence type="predicted"/>
<reference evidence="1 2" key="1">
    <citation type="submission" date="2024-09" db="EMBL/GenBank/DDBJ databases">
        <title>Itraconazole resistance in Madurella fahalii resulting from another homologue of gene encoding cytochrome P450 14-alpha sterol demethylase (CYP51).</title>
        <authorList>
            <person name="Yoshioka I."/>
            <person name="Fahal A.H."/>
            <person name="Kaneko S."/>
            <person name="Yaguchi T."/>
        </authorList>
    </citation>
    <scope>NUCLEOTIDE SEQUENCE [LARGE SCALE GENOMIC DNA]</scope>
    <source>
        <strain evidence="1 2">IFM 68171</strain>
    </source>
</reference>
<organism evidence="1 2">
    <name type="scientific">Madurella fahalii</name>
    <dbReference type="NCBI Taxonomy" id="1157608"/>
    <lineage>
        <taxon>Eukaryota</taxon>
        <taxon>Fungi</taxon>
        <taxon>Dikarya</taxon>
        <taxon>Ascomycota</taxon>
        <taxon>Pezizomycotina</taxon>
        <taxon>Sordariomycetes</taxon>
        <taxon>Sordariomycetidae</taxon>
        <taxon>Sordariales</taxon>
        <taxon>Sordariales incertae sedis</taxon>
        <taxon>Madurella</taxon>
    </lineage>
</organism>
<accession>A0ABQ0G2I4</accession>
<name>A0ABQ0G2I4_9PEZI</name>
<protein>
    <submittedName>
        <fullName evidence="1">Uncharacterized protein</fullName>
    </submittedName>
</protein>
<dbReference type="RefSeq" id="XP_070913627.1">
    <property type="nucleotide sequence ID" value="XM_071057526.1"/>
</dbReference>
<evidence type="ECO:0000313" key="1">
    <source>
        <dbReference type="EMBL" id="GAB1311894.1"/>
    </source>
</evidence>
<sequence length="151" mass="16759">MVSPVSFGDAFLMAKLAMTLGRAFTKGRKSAPLSSALKIDLARLLSLSQERQSSGADVLDSMFISCKEILVHLEKLVETYSSLRKPRDPGAPVTRKWKQELKDSWKKIAWTTEGGDLAILRSQLTVHTNRLNLILTVVTHTKTDRVEHGIG</sequence>
<keyword evidence="2" id="KW-1185">Reference proteome</keyword>
<gene>
    <name evidence="1" type="ORF">MFIFM68171_02104</name>
</gene>